<proteinExistence type="predicted"/>
<dbReference type="SUPFAM" id="SSF56672">
    <property type="entry name" value="DNA/RNA polymerases"/>
    <property type="match status" value="1"/>
</dbReference>
<dbReference type="InterPro" id="IPR043502">
    <property type="entry name" value="DNA/RNA_pol_sf"/>
</dbReference>
<sequence>MPNLKDCVNHEDFEPTVEPKMKKFKSNLRQVRPPTPAKEFHVQSIPADKPIDPVIMSAMQRYCSGNTIKSVTRDYRRSIMSSEKLIEDVLRMDVPPFSIVKDEVLDWAVRKADELMFPGNPRFKPVHFCDLRHYPWKWNVSVCQPYMEDDELMKRMKRAQAEGYEGYENGRMTFGALKNVVFNDCRTKIHQIKEGYNHCHNNGTFYYEIMAFGRAYLVETDAEDKIRFVYGVPRQLLLAEAMFLWPLMDFWKQSPYNHVLAWNFEILDGGYHKLENEWTRSQSCTVLCFDWKKFDKYVHFDLIDIVHGLWKSHIDFDKGYVPSHDYPQSQPQTDEFRKHQAERLERLYYWMCNGVKHSPIRTPDGASYVRQFSGVPSGVLQTQILDSFCNLIVILTCLKAIGIELTENDLIRVMGDDSLIRLTMFFDQYTGNDYTNRFIREAKIRFNFQVNKDKSWHGWSILGAPFLGFVNNHGDPTKGKIELLCRLAFPERADSWENIAARSIGIAWASAGQDEEVYQVCKDVHDFIVHKRHLKPRFTEIEKFELLGLDITQMQQFPTLPQIRAKHRPINDWWKDNSQYMPTDVFIEDGLTWRKL</sequence>
<dbReference type="EMBL" id="LC651651">
    <property type="protein sequence ID" value="BDC16254.1"/>
    <property type="molecule type" value="Genomic_RNA"/>
</dbReference>
<dbReference type="AlphaFoldDB" id="A0A8J9WUY5"/>
<dbReference type="GO" id="GO:0003968">
    <property type="term" value="F:RNA-directed RNA polymerase activity"/>
    <property type="evidence" value="ECO:0007669"/>
    <property type="project" value="InterPro"/>
</dbReference>
<evidence type="ECO:0000313" key="2">
    <source>
        <dbReference type="EMBL" id="BDC16254.1"/>
    </source>
</evidence>
<name>A0A8J9WUY5_9ZZZZ</name>
<dbReference type="GO" id="GO:0006351">
    <property type="term" value="P:DNA-templated transcription"/>
    <property type="evidence" value="ECO:0007669"/>
    <property type="project" value="InterPro"/>
</dbReference>
<accession>A0A8J9WUY5</accession>
<dbReference type="Pfam" id="PF00680">
    <property type="entry name" value="RdRP_1"/>
    <property type="match status" value="1"/>
</dbReference>
<dbReference type="GO" id="GO:0003723">
    <property type="term" value="F:RNA binding"/>
    <property type="evidence" value="ECO:0007669"/>
    <property type="project" value="InterPro"/>
</dbReference>
<dbReference type="InterPro" id="IPR043128">
    <property type="entry name" value="Rev_trsase/Diguanyl_cyclase"/>
</dbReference>
<evidence type="ECO:0000259" key="1">
    <source>
        <dbReference type="Pfam" id="PF00680"/>
    </source>
</evidence>
<dbReference type="InterPro" id="IPR001205">
    <property type="entry name" value="RNA-dir_pol_C"/>
</dbReference>
<dbReference type="Gene3D" id="3.30.70.270">
    <property type="match status" value="1"/>
</dbReference>
<feature type="domain" description="RNA-directed RNA polymerase C-terminal" evidence="1">
    <location>
        <begin position="222"/>
        <end position="455"/>
    </location>
</feature>
<organism evidence="2">
    <name type="scientific">viral metagenome</name>
    <dbReference type="NCBI Taxonomy" id="1070528"/>
    <lineage>
        <taxon>unclassified sequences</taxon>
        <taxon>metagenomes</taxon>
        <taxon>organismal metagenomes</taxon>
    </lineage>
</organism>
<reference evidence="2" key="1">
    <citation type="submission" date="2021-09" db="EMBL/GenBank/DDBJ databases">
        <title>RNA virosphere in a marine zooplankton community in the subtropical western North Pacific.</title>
        <authorList>
            <person name="Hirai J."/>
            <person name="Urayama S."/>
            <person name="Takaki Y."/>
            <person name="Hirai M."/>
            <person name="Nagasaki K."/>
            <person name="Nunoura T."/>
        </authorList>
    </citation>
    <scope>NUCLEOTIDE SEQUENCE</scope>
    <source>
        <strain evidence="2">2021-JH17</strain>
    </source>
</reference>
<protein>
    <submittedName>
        <fullName evidence="2">RdRp</fullName>
    </submittedName>
</protein>